<sequence>FIYYNFQSPKLTLDRIIIPHSYTGEDF</sequence>
<evidence type="ECO:0000313" key="2">
    <source>
        <dbReference type="Proteomes" id="UP000576480"/>
    </source>
</evidence>
<dbReference type="AlphaFoldDB" id="A0A6V8PRN7"/>
<comment type="caution">
    <text evidence="1">The sequence shown here is derived from an EMBL/GenBank/DDBJ whole genome shotgun (WGS) entry which is preliminary data.</text>
</comment>
<protein>
    <submittedName>
        <fullName evidence="1">Uncharacterized protein</fullName>
    </submittedName>
</protein>
<organism evidence="1 2">
    <name type="scientific">Candidatus Hakubella thermalkaliphila</name>
    <dbReference type="NCBI Taxonomy" id="2754717"/>
    <lineage>
        <taxon>Bacteria</taxon>
        <taxon>Bacillati</taxon>
        <taxon>Actinomycetota</taxon>
        <taxon>Actinomycetota incertae sedis</taxon>
        <taxon>Candidatus Hakubellales</taxon>
        <taxon>Candidatus Hakubellaceae</taxon>
        <taxon>Candidatus Hakubella</taxon>
    </lineage>
</organism>
<evidence type="ECO:0000313" key="1">
    <source>
        <dbReference type="EMBL" id="GFP35299.1"/>
    </source>
</evidence>
<gene>
    <name evidence="1" type="ORF">HKBW3S43_01091</name>
</gene>
<feature type="non-terminal residue" evidence="1">
    <location>
        <position position="1"/>
    </location>
</feature>
<reference evidence="1 2" key="1">
    <citation type="journal article" date="2020" name="Front. Microbiol.">
        <title>Single-cell genomics of novel Actinobacteria with the Wood-Ljungdahl pathway discovered in a serpentinizing system.</title>
        <authorList>
            <person name="Merino N."/>
            <person name="Kawai M."/>
            <person name="Boyd E.S."/>
            <person name="Colman D.R."/>
            <person name="McGlynn S.E."/>
            <person name="Nealson K.H."/>
            <person name="Kurokawa K."/>
            <person name="Hongoh Y."/>
        </authorList>
    </citation>
    <scope>NUCLEOTIDE SEQUENCE [LARGE SCALE GENOMIC DNA]</scope>
    <source>
        <strain evidence="1 2">S43</strain>
    </source>
</reference>
<proteinExistence type="predicted"/>
<dbReference type="EMBL" id="BLSB01000077">
    <property type="protein sequence ID" value="GFP35299.1"/>
    <property type="molecule type" value="Genomic_DNA"/>
</dbReference>
<accession>A0A6V8PRN7</accession>
<name>A0A6V8PRN7_9ACTN</name>
<dbReference type="Proteomes" id="UP000576480">
    <property type="component" value="Unassembled WGS sequence"/>
</dbReference>